<evidence type="ECO:0000256" key="2">
    <source>
        <dbReference type="ARBA" id="ARBA00022603"/>
    </source>
</evidence>
<evidence type="ECO:0000256" key="3">
    <source>
        <dbReference type="ARBA" id="ARBA00022679"/>
    </source>
</evidence>
<dbReference type="SUPFAM" id="SSF53335">
    <property type="entry name" value="S-adenosyl-L-methionine-dependent methyltransferases"/>
    <property type="match status" value="1"/>
</dbReference>
<dbReference type="GO" id="GO:0032259">
    <property type="term" value="P:methylation"/>
    <property type="evidence" value="ECO:0007669"/>
    <property type="project" value="UniProtKB-KW"/>
</dbReference>
<evidence type="ECO:0000259" key="5">
    <source>
        <dbReference type="Pfam" id="PF13649"/>
    </source>
</evidence>
<organism evidence="6 7">
    <name type="scientific">Dendrobium chrysotoxum</name>
    <name type="common">Orchid</name>
    <dbReference type="NCBI Taxonomy" id="161865"/>
    <lineage>
        <taxon>Eukaryota</taxon>
        <taxon>Viridiplantae</taxon>
        <taxon>Streptophyta</taxon>
        <taxon>Embryophyta</taxon>
        <taxon>Tracheophyta</taxon>
        <taxon>Spermatophyta</taxon>
        <taxon>Magnoliopsida</taxon>
        <taxon>Liliopsida</taxon>
        <taxon>Asparagales</taxon>
        <taxon>Orchidaceae</taxon>
        <taxon>Epidendroideae</taxon>
        <taxon>Malaxideae</taxon>
        <taxon>Dendrobiinae</taxon>
        <taxon>Dendrobium</taxon>
    </lineage>
</organism>
<dbReference type="InterPro" id="IPR029063">
    <property type="entry name" value="SAM-dependent_MTases_sf"/>
</dbReference>
<gene>
    <name evidence="6" type="ORF">IEQ34_004738</name>
</gene>
<dbReference type="GO" id="GO:0008168">
    <property type="term" value="F:methyltransferase activity"/>
    <property type="evidence" value="ECO:0007669"/>
    <property type="project" value="UniProtKB-KW"/>
</dbReference>
<feature type="region of interest" description="Disordered" evidence="4">
    <location>
        <begin position="1"/>
        <end position="22"/>
    </location>
</feature>
<dbReference type="CDD" id="cd02440">
    <property type="entry name" value="AdoMet_MTases"/>
    <property type="match status" value="1"/>
</dbReference>
<evidence type="ECO:0000256" key="1">
    <source>
        <dbReference type="ARBA" id="ARBA00008361"/>
    </source>
</evidence>
<keyword evidence="2" id="KW-0489">Methyltransferase</keyword>
<evidence type="ECO:0000313" key="6">
    <source>
        <dbReference type="EMBL" id="KAH0467500.1"/>
    </source>
</evidence>
<dbReference type="PANTHER" id="PTHR12176:SF80">
    <property type="entry name" value="EEF1A LYSINE METHYLTRANSFERASE 4"/>
    <property type="match status" value="1"/>
</dbReference>
<proteinExistence type="inferred from homology"/>
<dbReference type="Proteomes" id="UP000775213">
    <property type="component" value="Unassembled WGS sequence"/>
</dbReference>
<dbReference type="AlphaFoldDB" id="A0AAV7HH95"/>
<dbReference type="Pfam" id="PF13649">
    <property type="entry name" value="Methyltransf_25"/>
    <property type="match status" value="1"/>
</dbReference>
<sequence length="240" mass="27970">MAFDDQETPSDSGRKETAAEFLPKTTSAYGDPRYWDERFSAEEHYEWLKEYSHFQHLIRPYISTNYSILELGCGNSRLSERLHGEGVMDVTCIDLSAIAVERMRQRLKEKVCKDVLYVDSGDPWNPRPETVSKVMKVLKGVHKVLKPDGVFISISFGQPHFRRELFEAPCFTWSVEWKTFGEEFHYFFYTLKKGMRSSDGKQFSIDKCDVPAMNLFHDELEDEDFIFRTDIDELGENLSS</sequence>
<reference evidence="6 7" key="1">
    <citation type="journal article" date="2021" name="Hortic Res">
        <title>Chromosome-scale assembly of the Dendrobium chrysotoxum genome enhances the understanding of orchid evolution.</title>
        <authorList>
            <person name="Zhang Y."/>
            <person name="Zhang G.Q."/>
            <person name="Zhang D."/>
            <person name="Liu X.D."/>
            <person name="Xu X.Y."/>
            <person name="Sun W.H."/>
            <person name="Yu X."/>
            <person name="Zhu X."/>
            <person name="Wang Z.W."/>
            <person name="Zhao X."/>
            <person name="Zhong W.Y."/>
            <person name="Chen H."/>
            <person name="Yin W.L."/>
            <person name="Huang T."/>
            <person name="Niu S.C."/>
            <person name="Liu Z.J."/>
        </authorList>
    </citation>
    <scope>NUCLEOTIDE SEQUENCE [LARGE SCALE GENOMIC DNA]</scope>
    <source>
        <strain evidence="6">Lindl</strain>
    </source>
</reference>
<feature type="domain" description="Methyltransferase" evidence="5">
    <location>
        <begin position="68"/>
        <end position="112"/>
    </location>
</feature>
<keyword evidence="3" id="KW-0808">Transferase</keyword>
<dbReference type="Gene3D" id="3.40.50.150">
    <property type="entry name" value="Vaccinia Virus protein VP39"/>
    <property type="match status" value="2"/>
</dbReference>
<name>A0AAV7HH95_DENCH</name>
<dbReference type="EMBL" id="JAGFBR010000005">
    <property type="protein sequence ID" value="KAH0467500.1"/>
    <property type="molecule type" value="Genomic_DNA"/>
</dbReference>
<evidence type="ECO:0000256" key="4">
    <source>
        <dbReference type="SAM" id="MobiDB-lite"/>
    </source>
</evidence>
<dbReference type="PANTHER" id="PTHR12176">
    <property type="entry name" value="SAM-DEPENDENT METHYLTRANSFERASE SUPERFAMILY PROTEIN"/>
    <property type="match status" value="1"/>
</dbReference>
<protein>
    <recommendedName>
        <fullName evidence="5">Methyltransferase domain-containing protein</fullName>
    </recommendedName>
</protein>
<dbReference type="InterPro" id="IPR051419">
    <property type="entry name" value="Lys/N-term_MeTrsfase_sf"/>
</dbReference>
<dbReference type="InterPro" id="IPR041698">
    <property type="entry name" value="Methyltransf_25"/>
</dbReference>
<evidence type="ECO:0000313" key="7">
    <source>
        <dbReference type="Proteomes" id="UP000775213"/>
    </source>
</evidence>
<comment type="similarity">
    <text evidence="1">Belongs to the methyltransferase superfamily.</text>
</comment>
<keyword evidence="7" id="KW-1185">Reference proteome</keyword>
<comment type="caution">
    <text evidence="6">The sequence shown here is derived from an EMBL/GenBank/DDBJ whole genome shotgun (WGS) entry which is preliminary data.</text>
</comment>
<accession>A0AAV7HH95</accession>